<dbReference type="EMBL" id="AB291166">
    <property type="protein sequence ID" value="BAF45645.1"/>
    <property type="molecule type" value="Genomic_DNA"/>
</dbReference>
<protein>
    <submittedName>
        <fullName evidence="1">A3.1</fullName>
    </submittedName>
</protein>
<dbReference type="GeneID" id="5076294"/>
<accession>A2Q0D0</accession>
<dbReference type="KEGG" id="vg:5076294"/>
<evidence type="ECO:0000313" key="1">
    <source>
        <dbReference type="EMBL" id="BAF45645.1"/>
    </source>
</evidence>
<sequence>MLFVSAAQKVREKRQWLRFLGVRLWREDGISATFDELCPDKVPGDILGLRRLFNMEEFPGPVEDEEWDTLWDFFNEWPLLMPFMIGFYRRRTPTPTAPVRPHSV</sequence>
<dbReference type="RefSeq" id="YP_001031244.1">
    <property type="nucleotide sequence ID" value="NC_008958.1"/>
</dbReference>
<dbReference type="Proteomes" id="UP000204242">
    <property type="component" value="Genome"/>
</dbReference>
<reference evidence="1 2" key="1">
    <citation type="journal article" date="2007" name="Virology">
        <title>Shared and species-specific features among ichnovirus genomes.</title>
        <authorList>
            <person name="Tanaka K."/>
            <person name="Lapointe R."/>
            <person name="Barney W.E."/>
            <person name="Makkay A.M."/>
            <person name="Stoltz D."/>
            <person name="Cusson M."/>
            <person name="Webb B.A."/>
        </authorList>
    </citation>
    <scope>NUCLEOTIDE SEQUENCE [LARGE SCALE GENOMIC DNA]</scope>
</reference>
<name>A2Q0D0_9VIRU</name>
<proteinExistence type="predicted"/>
<evidence type="ECO:0000313" key="2">
    <source>
        <dbReference type="Proteomes" id="UP000204242"/>
    </source>
</evidence>
<organism evidence="1 2">
    <name type="scientific">Ichnoviriform fugitivi</name>
    <dbReference type="NCBI Taxonomy" id="265522"/>
    <lineage>
        <taxon>Viruses</taxon>
        <taxon>Viruses incertae sedis</taxon>
        <taxon>Polydnaviriformidae</taxon>
        <taxon>Ichnoviriform</taxon>
    </lineage>
</organism>